<evidence type="ECO:0000256" key="2">
    <source>
        <dbReference type="ARBA" id="ARBA00004429"/>
    </source>
</evidence>
<dbReference type="InterPro" id="IPR011990">
    <property type="entry name" value="TPR-like_helical_dom_sf"/>
</dbReference>
<dbReference type="GO" id="GO:0006779">
    <property type="term" value="P:porphyrin-containing compound biosynthetic process"/>
    <property type="evidence" value="ECO:0007669"/>
    <property type="project" value="UniProtKB-KW"/>
</dbReference>
<protein>
    <submittedName>
        <fullName evidence="12">Heme biosynthesis protein HemY</fullName>
    </submittedName>
</protein>
<keyword evidence="5" id="KW-0997">Cell inner membrane</keyword>
<name>A0A370DCW7_9GAMM</name>
<evidence type="ECO:0000256" key="8">
    <source>
        <dbReference type="ARBA" id="ARBA00023136"/>
    </source>
</evidence>
<accession>A0A370DCW7</accession>
<evidence type="ECO:0000313" key="12">
    <source>
        <dbReference type="EMBL" id="RDH82748.1"/>
    </source>
</evidence>
<comment type="caution">
    <text evidence="12">The sequence shown here is derived from an EMBL/GenBank/DDBJ whole genome shotgun (WGS) entry which is preliminary data.</text>
</comment>
<sequence>MKRIILAILLATILSVIIGVTAFYNGAGYVVFSFADYTVETSFIFMAGFLAASFFVFYYFLRILSRLLHFPDYMSQRHSYRQSERAKDALVKGLIEMSEGRFEQAEKILLKQAGSSNTSLLNYLMAARSAQQVAAYDRRDEYLRLAHEVTPSADIAIGLTQAELQLSHKQYEQALATLNHLSSVSPKHGYVKKLQAKAYQQLEDWDNLGPILEDVRKMKALEESQLEKDEIEAYYGMLKGSIKQVDGEKTDRIWQKIPKRLKVNSELIHVYCGFLLKNNKAEEAEVLIRNQLSNSWDNELAMLYSNLSVGDCTKQLETAETWLHGQSRNPVLLLVLGKLCLNCQLWGKARSYFESSIGIKPGSEAYLKLAELLDSKMDEHEESQQMYQLGLLNAVDSQCEDNKQALSSENNTARPLLKVIQ</sequence>
<evidence type="ECO:0000256" key="5">
    <source>
        <dbReference type="ARBA" id="ARBA00022519"/>
    </source>
</evidence>
<evidence type="ECO:0000256" key="10">
    <source>
        <dbReference type="SAM" id="Phobius"/>
    </source>
</evidence>
<evidence type="ECO:0000256" key="6">
    <source>
        <dbReference type="ARBA" id="ARBA00022692"/>
    </source>
</evidence>
<dbReference type="GO" id="GO:0042168">
    <property type="term" value="P:heme metabolic process"/>
    <property type="evidence" value="ECO:0007669"/>
    <property type="project" value="InterPro"/>
</dbReference>
<feature type="transmembrane region" description="Helical" evidence="10">
    <location>
        <begin position="43"/>
        <end position="61"/>
    </location>
</feature>
<dbReference type="InterPro" id="IPR010817">
    <property type="entry name" value="HemY_N"/>
</dbReference>
<evidence type="ECO:0000256" key="1">
    <source>
        <dbReference type="ARBA" id="ARBA00002962"/>
    </source>
</evidence>
<evidence type="ECO:0000313" key="13">
    <source>
        <dbReference type="Proteomes" id="UP000254266"/>
    </source>
</evidence>
<evidence type="ECO:0000256" key="4">
    <source>
        <dbReference type="ARBA" id="ARBA00022475"/>
    </source>
</evidence>
<comment type="subcellular location">
    <subcellularLocation>
        <location evidence="2">Cell inner membrane</location>
        <topology evidence="2">Multi-pass membrane protein</topology>
    </subcellularLocation>
</comment>
<comment type="function">
    <text evidence="1">Involved in a late step of protoheme IX synthesis.</text>
</comment>
<dbReference type="AlphaFoldDB" id="A0A370DCW7"/>
<evidence type="ECO:0000256" key="7">
    <source>
        <dbReference type="ARBA" id="ARBA00022989"/>
    </source>
</evidence>
<keyword evidence="9" id="KW-0627">Porphyrin biosynthesis</keyword>
<dbReference type="GO" id="GO:0005886">
    <property type="term" value="C:plasma membrane"/>
    <property type="evidence" value="ECO:0007669"/>
    <property type="project" value="UniProtKB-SubCell"/>
</dbReference>
<keyword evidence="7 10" id="KW-1133">Transmembrane helix</keyword>
<dbReference type="SUPFAM" id="SSF48452">
    <property type="entry name" value="TPR-like"/>
    <property type="match status" value="1"/>
</dbReference>
<organism evidence="12 13">
    <name type="scientific">endosymbiont of Galathealinum brachiosum</name>
    <dbReference type="NCBI Taxonomy" id="2200906"/>
    <lineage>
        <taxon>Bacteria</taxon>
        <taxon>Pseudomonadati</taxon>
        <taxon>Pseudomonadota</taxon>
        <taxon>Gammaproteobacteria</taxon>
        <taxon>sulfur-oxidizing symbionts</taxon>
    </lineage>
</organism>
<keyword evidence="6 10" id="KW-0812">Transmembrane</keyword>
<evidence type="ECO:0000259" key="11">
    <source>
        <dbReference type="Pfam" id="PF07219"/>
    </source>
</evidence>
<dbReference type="InterPro" id="IPR005254">
    <property type="entry name" value="Heme_biosyn_assoc_TPR_pro"/>
</dbReference>
<keyword evidence="4" id="KW-1003">Cell membrane</keyword>
<dbReference type="Pfam" id="PF07219">
    <property type="entry name" value="HemY_N"/>
    <property type="match status" value="1"/>
</dbReference>
<evidence type="ECO:0000256" key="9">
    <source>
        <dbReference type="ARBA" id="ARBA00023244"/>
    </source>
</evidence>
<gene>
    <name evidence="12" type="ORF">DIZ80_10745</name>
</gene>
<comment type="pathway">
    <text evidence="3">Porphyrin-containing compound metabolism; protoheme biosynthesis.</text>
</comment>
<reference evidence="12 13" key="1">
    <citation type="journal article" date="2018" name="ISME J.">
        <title>Endosymbiont genomes yield clues of tubeworm success.</title>
        <authorList>
            <person name="Li Y."/>
            <person name="Liles M.R."/>
            <person name="Halanych K.M."/>
        </authorList>
    </citation>
    <scope>NUCLEOTIDE SEQUENCE [LARGE SCALE GENOMIC DNA]</scope>
    <source>
        <strain evidence="12">A1464</strain>
    </source>
</reference>
<dbReference type="UniPathway" id="UPA00252"/>
<dbReference type="NCBIfam" id="TIGR00540">
    <property type="entry name" value="TPR_hemY_coli"/>
    <property type="match status" value="1"/>
</dbReference>
<feature type="domain" description="HemY N-terminal" evidence="11">
    <location>
        <begin position="28"/>
        <end position="132"/>
    </location>
</feature>
<proteinExistence type="predicted"/>
<dbReference type="Proteomes" id="UP000254266">
    <property type="component" value="Unassembled WGS sequence"/>
</dbReference>
<keyword evidence="13" id="KW-1185">Reference proteome</keyword>
<dbReference type="EMBL" id="QFXC01000011">
    <property type="protein sequence ID" value="RDH82748.1"/>
    <property type="molecule type" value="Genomic_DNA"/>
</dbReference>
<evidence type="ECO:0000256" key="3">
    <source>
        <dbReference type="ARBA" id="ARBA00004744"/>
    </source>
</evidence>
<keyword evidence="8 10" id="KW-0472">Membrane</keyword>
<dbReference type="Gene3D" id="1.25.40.10">
    <property type="entry name" value="Tetratricopeptide repeat domain"/>
    <property type="match status" value="2"/>
</dbReference>